<evidence type="ECO:0000256" key="2">
    <source>
        <dbReference type="ARBA" id="ARBA00022553"/>
    </source>
</evidence>
<keyword evidence="1" id="KW-0813">Transport</keyword>
<keyword evidence="6" id="KW-1278">Translocase</keyword>
<dbReference type="GO" id="GO:0005886">
    <property type="term" value="C:plasma membrane"/>
    <property type="evidence" value="ECO:0007669"/>
    <property type="project" value="TreeGrafter"/>
</dbReference>
<reference evidence="10" key="2">
    <citation type="journal article" date="2021" name="PeerJ">
        <title>Extensive microbial diversity within the chicken gut microbiome revealed by metagenomics and culture.</title>
        <authorList>
            <person name="Gilroy R."/>
            <person name="Ravi A."/>
            <person name="Getino M."/>
            <person name="Pursley I."/>
            <person name="Horton D.L."/>
            <person name="Alikhan N.F."/>
            <person name="Baker D."/>
            <person name="Gharbi K."/>
            <person name="Hall N."/>
            <person name="Watson M."/>
            <person name="Adriaenssens E.M."/>
            <person name="Foster-Nyarko E."/>
            <person name="Jarju S."/>
            <person name="Secka A."/>
            <person name="Antonio M."/>
            <person name="Oren A."/>
            <person name="Chaudhuri R.R."/>
            <person name="La Ragione R."/>
            <person name="Hildebrand F."/>
            <person name="Pallen M.J."/>
        </authorList>
    </citation>
    <scope>NUCLEOTIDE SEQUENCE</scope>
    <source>
        <strain evidence="10">CHK197-8231</strain>
    </source>
</reference>
<dbReference type="EMBL" id="DVML01000025">
    <property type="protein sequence ID" value="HIU22856.1"/>
    <property type="molecule type" value="Genomic_DNA"/>
</dbReference>
<dbReference type="GO" id="GO:0055085">
    <property type="term" value="P:transmembrane transport"/>
    <property type="evidence" value="ECO:0007669"/>
    <property type="project" value="InterPro"/>
</dbReference>
<dbReference type="Pfam" id="PF03116">
    <property type="entry name" value="NQR2_RnfD_RnfE"/>
    <property type="match status" value="1"/>
</dbReference>
<evidence type="ECO:0000256" key="4">
    <source>
        <dbReference type="ARBA" id="ARBA00022643"/>
    </source>
</evidence>
<feature type="transmembrane region" description="Helical" evidence="9">
    <location>
        <begin position="267"/>
        <end position="284"/>
    </location>
</feature>
<keyword evidence="5 9" id="KW-0812">Transmembrane</keyword>
<protein>
    <submittedName>
        <fullName evidence="10">RnfABCDGE type electron transport complex subunit D</fullName>
    </submittedName>
</protein>
<keyword evidence="3" id="KW-0285">Flavoprotein</keyword>
<evidence type="ECO:0000256" key="3">
    <source>
        <dbReference type="ARBA" id="ARBA00022630"/>
    </source>
</evidence>
<dbReference type="AlphaFoldDB" id="A0A9D1HUN6"/>
<keyword evidence="2" id="KW-0597">Phosphoprotein</keyword>
<feature type="transmembrane region" description="Helical" evidence="9">
    <location>
        <begin position="116"/>
        <end position="134"/>
    </location>
</feature>
<evidence type="ECO:0000313" key="10">
    <source>
        <dbReference type="EMBL" id="HIU22856.1"/>
    </source>
</evidence>
<evidence type="ECO:0000256" key="5">
    <source>
        <dbReference type="ARBA" id="ARBA00022692"/>
    </source>
</evidence>
<dbReference type="InterPro" id="IPR004338">
    <property type="entry name" value="NqrB/RnfD"/>
</dbReference>
<comment type="caution">
    <text evidence="10">The sequence shown here is derived from an EMBL/GenBank/DDBJ whole genome shotgun (WGS) entry which is preliminary data.</text>
</comment>
<evidence type="ECO:0000256" key="7">
    <source>
        <dbReference type="ARBA" id="ARBA00022989"/>
    </source>
</evidence>
<keyword evidence="4" id="KW-0288">FMN</keyword>
<keyword evidence="8 9" id="KW-0472">Membrane</keyword>
<feature type="transmembrane region" description="Helical" evidence="9">
    <location>
        <begin position="21"/>
        <end position="38"/>
    </location>
</feature>
<evidence type="ECO:0000256" key="1">
    <source>
        <dbReference type="ARBA" id="ARBA00022448"/>
    </source>
</evidence>
<dbReference type="PANTHER" id="PTHR30578">
    <property type="entry name" value="ELECTRON TRANSPORT COMPLEX PROTEIN RNFD"/>
    <property type="match status" value="1"/>
</dbReference>
<dbReference type="PANTHER" id="PTHR30578:SF0">
    <property type="entry name" value="ION-TRANSLOCATING OXIDOREDUCTASE COMPLEX SUBUNIT D"/>
    <property type="match status" value="1"/>
</dbReference>
<feature type="transmembrane region" description="Helical" evidence="9">
    <location>
        <begin position="345"/>
        <end position="366"/>
    </location>
</feature>
<organism evidence="10 11">
    <name type="scientific">Candidatus Fimihabitans intestinipullorum</name>
    <dbReference type="NCBI Taxonomy" id="2840820"/>
    <lineage>
        <taxon>Bacteria</taxon>
        <taxon>Bacillati</taxon>
        <taxon>Mycoplasmatota</taxon>
        <taxon>Mycoplasmatota incertae sedis</taxon>
        <taxon>Candidatus Fimihabitans</taxon>
    </lineage>
</organism>
<evidence type="ECO:0000256" key="6">
    <source>
        <dbReference type="ARBA" id="ARBA00022967"/>
    </source>
</evidence>
<evidence type="ECO:0000256" key="9">
    <source>
        <dbReference type="SAM" id="Phobius"/>
    </source>
</evidence>
<feature type="transmembrane region" description="Helical" evidence="9">
    <location>
        <begin position="146"/>
        <end position="165"/>
    </location>
</feature>
<reference evidence="10" key="1">
    <citation type="submission" date="2020-10" db="EMBL/GenBank/DDBJ databases">
        <authorList>
            <person name="Gilroy R."/>
        </authorList>
    </citation>
    <scope>NUCLEOTIDE SEQUENCE</scope>
    <source>
        <strain evidence="10">CHK197-8231</strain>
    </source>
</reference>
<feature type="transmembrane region" description="Helical" evidence="9">
    <location>
        <begin position="296"/>
        <end position="314"/>
    </location>
</feature>
<dbReference type="Proteomes" id="UP000824087">
    <property type="component" value="Unassembled WGS sequence"/>
</dbReference>
<accession>A0A9D1HUN6</accession>
<feature type="transmembrane region" description="Helical" evidence="9">
    <location>
        <begin position="242"/>
        <end position="261"/>
    </location>
</feature>
<sequence length="495" mass="55203">MKKFHINRSTHIHAEQSTSQLVQHYLIALLPLVLFAFFKNGVFPYIKGLSGIYDLFLPLLVIGVSVLGSFLSELGYLWIRQKIKKEPFSFSQFLKYTYFYLPGIVLALLLPLHTPLYLVLLSSVVATLVGKMAFGGFGKNTFHPSLIGYVFITILFGSIIASNGGSFSSLEASNGFTQTPMEMMLATDGIGNYQVFVAPFTRMLNFVIGMVPGGLGTTSAILCLLGFIYLVVNRAIKWKIPLFYIGTVFVISYMIGAYQSLGLWYSFYQVMIGGLMFGAIYVATDPVTSPTTPIGQILYGITLGILTVIFRFLFPIELGVALSILLLNAFVFAFDMIGSRARFQFNVAMLPFCIAWTCILLLGVYIGTTYPTTPIPIVEEETVQPPTEEEIVPQEYQIVSDQIQAPYHIYEVLDSTSSGNYTLQIYTLDHMISSITLTSHTETEETYQAFMNSNYLGQIIVNQAHLDQLQPIPDMELSSAIKDTVQQFYQALQQI</sequence>
<evidence type="ECO:0000256" key="8">
    <source>
        <dbReference type="ARBA" id="ARBA00023136"/>
    </source>
</evidence>
<feature type="transmembrane region" description="Helical" evidence="9">
    <location>
        <begin position="320"/>
        <end position="338"/>
    </location>
</feature>
<feature type="transmembrane region" description="Helical" evidence="9">
    <location>
        <begin position="50"/>
        <end position="72"/>
    </location>
</feature>
<keyword evidence="7 9" id="KW-1133">Transmembrane helix</keyword>
<feature type="transmembrane region" description="Helical" evidence="9">
    <location>
        <begin position="206"/>
        <end position="230"/>
    </location>
</feature>
<proteinExistence type="predicted"/>
<evidence type="ECO:0000313" key="11">
    <source>
        <dbReference type="Proteomes" id="UP000824087"/>
    </source>
</evidence>
<name>A0A9D1HUN6_9BACT</name>
<gene>
    <name evidence="10" type="ORF">IAD49_04675</name>
</gene>
<feature type="transmembrane region" description="Helical" evidence="9">
    <location>
        <begin position="93"/>
        <end position="110"/>
    </location>
</feature>